<sequence>MVEKKYLDSDYAQAGFDLFYKGESSSFLIGAPGKINWNGAIVDQSLDSMQDYKIISQKHSPYTYDYLGYKVGRGISSNSSFLFAGAPRAGNLFGEVKLFNDKNENYRTFHGDEMGAYFGSAALAYDVNNDGSDDFFIGAPMAAGSSFEEGCVYFYNNANGNPTKLVGGRGRARFGSSIVALGDIDLDSFNDIAIAAPFEDDGIGAVYVFMGSSDGIQNGFGQRIVPSTFANPALNVKGFGMGISRGNDINGDGHNDLAIGAYKSGQVFIIKSKPVIDLKTTLDLYLIPLSVLENHQNLQRGSLKYCVKFTPRSKEIKESQSLAFIFDVIQDYRVETNTIFPQNITVLPRKEVCQYFTFRVKDNYANVIHQILTFKLYTYTTDKVFAEGPSVIEKSIVYPEEVCRNSNGCKIEQTLLMTTFDTGDEIVWGLNKAVSINATVDNFGDPRYGCKIHMKISKQFKLSDERKCTYESDTAENLTYVICPFGSLPNITYKEIHFDLTKINPGTTDIEFSSDLICLGEALKDEGEKYHLHITKENSPYIQGKSDPEVFEYTAGITREDEYMTFHHVFTLGNFGPSPVNTDVYLLFPQLIINNTALVQLVEVKETLEGTETSCYPEDLPDIIVDSIANVTLEHNLYDDNTVATNCSDIKKCFTFLCRGDYLYSPTVTAKYSLKVKINTTFLEQYLLTLPDKKRILAYTSSAFHSNATLWMESHTTLLVTLHEVQPVPIWLCIASGHLGFLLLGKLIYILYKFKFFKRRYRQQMDTVRLMDHIFEM</sequence>
<dbReference type="InterPro" id="IPR013517">
    <property type="entry name" value="FG-GAP"/>
</dbReference>
<keyword evidence="11" id="KW-0812">Transmembrane</keyword>
<dbReference type="SUPFAM" id="SSF69318">
    <property type="entry name" value="Integrin alpha N-terminal domain"/>
    <property type="match status" value="1"/>
</dbReference>
<dbReference type="InterPro" id="IPR028994">
    <property type="entry name" value="Integrin_alpha_N"/>
</dbReference>
<dbReference type="Gene3D" id="2.130.10.130">
    <property type="entry name" value="Integrin alpha, N-terminal"/>
    <property type="match status" value="1"/>
</dbReference>
<keyword evidence="6 11" id="KW-0401">Integrin</keyword>
<keyword evidence="3" id="KW-0732">Signal</keyword>
<reference evidence="12" key="1">
    <citation type="submission" date="2025-05" db="UniProtKB">
        <authorList>
            <consortium name="EnsemblMetazoa"/>
        </authorList>
    </citation>
    <scope>IDENTIFICATION</scope>
</reference>
<evidence type="ECO:0000256" key="5">
    <source>
        <dbReference type="ARBA" id="ARBA00022889"/>
    </source>
</evidence>
<comment type="similarity">
    <text evidence="2 11">Belongs to the integrin alpha chain family.</text>
</comment>
<dbReference type="PROSITE" id="PS51470">
    <property type="entry name" value="FG_GAP"/>
    <property type="match status" value="2"/>
</dbReference>
<dbReference type="Proteomes" id="UP001652700">
    <property type="component" value="Unplaced"/>
</dbReference>
<protein>
    <submittedName>
        <fullName evidence="12">Uncharacterized protein</fullName>
    </submittedName>
</protein>
<evidence type="ECO:0000256" key="3">
    <source>
        <dbReference type="ARBA" id="ARBA00022729"/>
    </source>
</evidence>
<dbReference type="Gene3D" id="1.20.5.930">
    <property type="entry name" value="Bicelle-embedded integrin alpha(iib) transmembrane segment"/>
    <property type="match status" value="1"/>
</dbReference>
<evidence type="ECO:0000256" key="2">
    <source>
        <dbReference type="ARBA" id="ARBA00008054"/>
    </source>
</evidence>
<accession>A0ABM5KE09</accession>
<dbReference type="PRINTS" id="PR01185">
    <property type="entry name" value="INTEGRINA"/>
</dbReference>
<evidence type="ECO:0000313" key="13">
    <source>
        <dbReference type="Proteomes" id="UP001652700"/>
    </source>
</evidence>
<dbReference type="Pfam" id="PF01839">
    <property type="entry name" value="FG-GAP"/>
    <property type="match status" value="3"/>
</dbReference>
<feature type="transmembrane region" description="Helical" evidence="11">
    <location>
        <begin position="728"/>
        <end position="752"/>
    </location>
</feature>
<feature type="repeat" description="FG-GAP" evidence="10">
    <location>
        <begin position="104"/>
        <end position="164"/>
    </location>
</feature>
<keyword evidence="4" id="KW-0677">Repeat</keyword>
<dbReference type="SMART" id="SM00191">
    <property type="entry name" value="Int_alpha"/>
    <property type="match status" value="3"/>
</dbReference>
<dbReference type="RefSeq" id="XP_050508436.1">
    <property type="nucleotide sequence ID" value="XM_050652479.1"/>
</dbReference>
<dbReference type="Gene3D" id="2.60.40.1530">
    <property type="entry name" value="ntegrin, alpha v. Chain A, domain 4"/>
    <property type="match status" value="1"/>
</dbReference>
<evidence type="ECO:0000256" key="4">
    <source>
        <dbReference type="ARBA" id="ARBA00022737"/>
    </source>
</evidence>
<proteinExistence type="inferred from homology"/>
<evidence type="ECO:0000256" key="10">
    <source>
        <dbReference type="PROSITE-ProRule" id="PRU00803"/>
    </source>
</evidence>
<keyword evidence="11" id="KW-1133">Transmembrane helix</keyword>
<dbReference type="InterPro" id="IPR013519">
    <property type="entry name" value="Int_alpha_beta-p"/>
</dbReference>
<evidence type="ECO:0000256" key="9">
    <source>
        <dbReference type="ARBA" id="ARBA00023180"/>
    </source>
</evidence>
<comment type="subcellular location">
    <subcellularLocation>
        <location evidence="1 11">Membrane</location>
        <topology evidence="1 11">Single-pass type I membrane protein</topology>
    </subcellularLocation>
</comment>
<dbReference type="InterPro" id="IPR000413">
    <property type="entry name" value="Integrin_alpha"/>
</dbReference>
<keyword evidence="8 11" id="KW-0675">Receptor</keyword>
<evidence type="ECO:0000256" key="11">
    <source>
        <dbReference type="RuleBase" id="RU003762"/>
    </source>
</evidence>
<evidence type="ECO:0000256" key="7">
    <source>
        <dbReference type="ARBA" id="ARBA00023136"/>
    </source>
</evidence>
<evidence type="ECO:0000256" key="6">
    <source>
        <dbReference type="ARBA" id="ARBA00023037"/>
    </source>
</evidence>
<evidence type="ECO:0000256" key="8">
    <source>
        <dbReference type="ARBA" id="ARBA00023170"/>
    </source>
</evidence>
<keyword evidence="9" id="KW-0325">Glycoprotein</keyword>
<evidence type="ECO:0000256" key="1">
    <source>
        <dbReference type="ARBA" id="ARBA00004479"/>
    </source>
</evidence>
<dbReference type="PANTHER" id="PTHR23220">
    <property type="entry name" value="INTEGRIN ALPHA"/>
    <property type="match status" value="1"/>
</dbReference>
<keyword evidence="5 11" id="KW-0130">Cell adhesion</keyword>
<evidence type="ECO:0000313" key="12">
    <source>
        <dbReference type="EnsemblMetazoa" id="XP_050508436.1"/>
    </source>
</evidence>
<name>A0ABM5KE09_DIAVI</name>
<feature type="repeat" description="FG-GAP" evidence="10">
    <location>
        <begin position="165"/>
        <end position="218"/>
    </location>
</feature>
<dbReference type="GeneID" id="114331175"/>
<dbReference type="InterPro" id="IPR032695">
    <property type="entry name" value="Integrin_dom_sf"/>
</dbReference>
<organism evidence="12 13">
    <name type="scientific">Diabrotica virgifera virgifera</name>
    <name type="common">western corn rootworm</name>
    <dbReference type="NCBI Taxonomy" id="50390"/>
    <lineage>
        <taxon>Eukaryota</taxon>
        <taxon>Metazoa</taxon>
        <taxon>Ecdysozoa</taxon>
        <taxon>Arthropoda</taxon>
        <taxon>Hexapoda</taxon>
        <taxon>Insecta</taxon>
        <taxon>Pterygota</taxon>
        <taxon>Neoptera</taxon>
        <taxon>Endopterygota</taxon>
        <taxon>Coleoptera</taxon>
        <taxon>Polyphaga</taxon>
        <taxon>Cucujiformia</taxon>
        <taxon>Chrysomeloidea</taxon>
        <taxon>Chrysomelidae</taxon>
        <taxon>Galerucinae</taxon>
        <taxon>Diabroticina</taxon>
        <taxon>Diabroticites</taxon>
        <taxon>Diabrotica</taxon>
    </lineage>
</organism>
<dbReference type="EnsemblMetazoa" id="XM_050652479.1">
    <property type="protein sequence ID" value="XP_050508436.1"/>
    <property type="gene ID" value="LOC114331175"/>
</dbReference>
<dbReference type="SUPFAM" id="SSF69179">
    <property type="entry name" value="Integrin domains"/>
    <property type="match status" value="1"/>
</dbReference>
<keyword evidence="13" id="KW-1185">Reference proteome</keyword>
<dbReference type="PANTHER" id="PTHR23220:SF83">
    <property type="entry name" value="INTEGRIN ALPHA-PS3-RELATED"/>
    <property type="match status" value="1"/>
</dbReference>
<keyword evidence="7 11" id="KW-0472">Membrane</keyword>